<dbReference type="OrthoDB" id="3053135at2759"/>
<accession>A0A0D2KXV6</accession>
<sequence>MQFTICSSDYIAYHASALTRAVLANSRRAMNMVVESLVTTAVAQLEYTRSVAILSRQISNRLRCEDALLAHKFTEGMADAVVGAFFAYWAERKLRIAPGYAPKRTADAVDPIALCAFVGDLFSTGVLPFTEFEECVSTLLSIKPSTLLLECLCAVFAHGGAYHHPAMTPAYLLACIGAIERKCAAYRRIEFFEATKVTAVIGSIMFRAKGEFIKDVVDKKLNLDTALARFPCIDVVDVHMVIYKE</sequence>
<dbReference type="Proteomes" id="UP000054270">
    <property type="component" value="Unassembled WGS sequence"/>
</dbReference>
<keyword evidence="2" id="KW-1185">Reference proteome</keyword>
<dbReference type="EMBL" id="KN817578">
    <property type="protein sequence ID" value="KJA19357.1"/>
    <property type="molecule type" value="Genomic_DNA"/>
</dbReference>
<evidence type="ECO:0000313" key="2">
    <source>
        <dbReference type="Proteomes" id="UP000054270"/>
    </source>
</evidence>
<name>A0A0D2KXV6_HYPSF</name>
<reference evidence="2" key="1">
    <citation type="submission" date="2014-04" db="EMBL/GenBank/DDBJ databases">
        <title>Evolutionary Origins and Diversification of the Mycorrhizal Mutualists.</title>
        <authorList>
            <consortium name="DOE Joint Genome Institute"/>
            <consortium name="Mycorrhizal Genomics Consortium"/>
            <person name="Kohler A."/>
            <person name="Kuo A."/>
            <person name="Nagy L.G."/>
            <person name="Floudas D."/>
            <person name="Copeland A."/>
            <person name="Barry K.W."/>
            <person name="Cichocki N."/>
            <person name="Veneault-Fourrey C."/>
            <person name="LaButti K."/>
            <person name="Lindquist E.A."/>
            <person name="Lipzen A."/>
            <person name="Lundell T."/>
            <person name="Morin E."/>
            <person name="Murat C."/>
            <person name="Riley R."/>
            <person name="Ohm R."/>
            <person name="Sun H."/>
            <person name="Tunlid A."/>
            <person name="Henrissat B."/>
            <person name="Grigoriev I.V."/>
            <person name="Hibbett D.S."/>
            <person name="Martin F."/>
        </authorList>
    </citation>
    <scope>NUCLEOTIDE SEQUENCE [LARGE SCALE GENOMIC DNA]</scope>
    <source>
        <strain evidence="2">FD-334 SS-4</strain>
    </source>
</reference>
<dbReference type="AlphaFoldDB" id="A0A0D2KXV6"/>
<proteinExistence type="predicted"/>
<evidence type="ECO:0000313" key="1">
    <source>
        <dbReference type="EMBL" id="KJA19357.1"/>
    </source>
</evidence>
<protein>
    <submittedName>
        <fullName evidence="1">Uncharacterized protein</fullName>
    </submittedName>
</protein>
<gene>
    <name evidence="1" type="ORF">HYPSUDRAFT_204584</name>
</gene>
<organism evidence="1 2">
    <name type="scientific">Hypholoma sublateritium (strain FD-334 SS-4)</name>
    <dbReference type="NCBI Taxonomy" id="945553"/>
    <lineage>
        <taxon>Eukaryota</taxon>
        <taxon>Fungi</taxon>
        <taxon>Dikarya</taxon>
        <taxon>Basidiomycota</taxon>
        <taxon>Agaricomycotina</taxon>
        <taxon>Agaricomycetes</taxon>
        <taxon>Agaricomycetidae</taxon>
        <taxon>Agaricales</taxon>
        <taxon>Agaricineae</taxon>
        <taxon>Strophariaceae</taxon>
        <taxon>Hypholoma</taxon>
    </lineage>
</organism>